<dbReference type="Proteomes" id="UP000179069">
    <property type="component" value="Unassembled WGS sequence"/>
</dbReference>
<comment type="caution">
    <text evidence="2">The sequence shown here is derived from an EMBL/GenBank/DDBJ whole genome shotgun (WGS) entry which is preliminary data.</text>
</comment>
<reference evidence="2 3" key="1">
    <citation type="journal article" date="2016" name="Nat. Commun.">
        <title>Thousands of microbial genomes shed light on interconnected biogeochemical processes in an aquifer system.</title>
        <authorList>
            <person name="Anantharaman K."/>
            <person name="Brown C.T."/>
            <person name="Hug L.A."/>
            <person name="Sharon I."/>
            <person name="Castelle C.J."/>
            <person name="Probst A.J."/>
            <person name="Thomas B.C."/>
            <person name="Singh A."/>
            <person name="Wilkins M.J."/>
            <person name="Karaoz U."/>
            <person name="Brodie E.L."/>
            <person name="Williams K.H."/>
            <person name="Hubbard S.S."/>
            <person name="Banfield J.F."/>
        </authorList>
    </citation>
    <scope>NUCLEOTIDE SEQUENCE [LARGE SCALE GENOMIC DNA]</scope>
</reference>
<evidence type="ECO:0000256" key="1">
    <source>
        <dbReference type="SAM" id="MobiDB-lite"/>
    </source>
</evidence>
<dbReference type="AlphaFoldDB" id="A0A1G1VLL9"/>
<evidence type="ECO:0000313" key="2">
    <source>
        <dbReference type="EMBL" id="OGY16290.1"/>
    </source>
</evidence>
<dbReference type="EMBL" id="MHCI01000018">
    <property type="protein sequence ID" value="OGY16290.1"/>
    <property type="molecule type" value="Genomic_DNA"/>
</dbReference>
<evidence type="ECO:0000313" key="3">
    <source>
        <dbReference type="Proteomes" id="UP000179069"/>
    </source>
</evidence>
<feature type="region of interest" description="Disordered" evidence="1">
    <location>
        <begin position="76"/>
        <end position="98"/>
    </location>
</feature>
<protein>
    <submittedName>
        <fullName evidence="2">Uncharacterized protein</fullName>
    </submittedName>
</protein>
<accession>A0A1G1VLL9</accession>
<sequence>MRNIGKVVPVGSKFRLELRRRSEQRAAKALNLPYNVKPDPRCSRWDIYVLLYDTMARVEQNQRSIKHWIREETKAKLERRKKRRPSRESPWREGGLGE</sequence>
<proteinExistence type="predicted"/>
<gene>
    <name evidence="2" type="ORF">A2785_01725</name>
</gene>
<organism evidence="2 3">
    <name type="scientific">Candidatus Chisholmbacteria bacterium RIFCSPHIGHO2_01_FULL_49_18</name>
    <dbReference type="NCBI Taxonomy" id="1797590"/>
    <lineage>
        <taxon>Bacteria</taxon>
        <taxon>Candidatus Chisholmiibacteriota</taxon>
    </lineage>
</organism>
<name>A0A1G1VLL9_9BACT</name>